<gene>
    <name evidence="2" type="ORF">BGZ65_009655</name>
</gene>
<dbReference type="EMBL" id="JAAAHW010007748">
    <property type="protein sequence ID" value="KAF9946492.1"/>
    <property type="molecule type" value="Genomic_DNA"/>
</dbReference>
<dbReference type="AlphaFoldDB" id="A0A9P6ISX5"/>
<sequence>MEDIATLRALMPRVQVEKHKSFNIEIECIFKSEPDPTLAMLWNCPSTADVVILTKQGGNQGYTPCYVHKNIVLSAIPAIRKIVEVVQQCDVRHSLDAFDTSPEQFSVPSPDYPPELLSGLSSEPSPESSLDPDDRIILAAIDPHDVAVSSPHDDTTMICTSTGFGSPDLMDLMTFTQIHPSPPSFLVVNQHNHMFGMRPTCLQRKGNKRAKNRQLNNGVTQVHQPMVLPTVAVKDLNEPQADKQLSVKQKKKRRRKNKNSGNKEQQSVVSAAISIQDSLDMTTGNDLLGDAPDSVK</sequence>
<name>A0A9P6ISX5_9FUNG</name>
<feature type="compositionally biased region" description="Low complexity" evidence="1">
    <location>
        <begin position="114"/>
        <end position="129"/>
    </location>
</feature>
<feature type="region of interest" description="Disordered" evidence="1">
    <location>
        <begin position="100"/>
        <end position="132"/>
    </location>
</feature>
<proteinExistence type="predicted"/>
<accession>A0A9P6ISX5</accession>
<reference evidence="2" key="1">
    <citation type="journal article" date="2020" name="Fungal Divers.">
        <title>Resolving the Mortierellaceae phylogeny through synthesis of multi-gene phylogenetics and phylogenomics.</title>
        <authorList>
            <person name="Vandepol N."/>
            <person name="Liber J."/>
            <person name="Desiro A."/>
            <person name="Na H."/>
            <person name="Kennedy M."/>
            <person name="Barry K."/>
            <person name="Grigoriev I.V."/>
            <person name="Miller A.N."/>
            <person name="O'Donnell K."/>
            <person name="Stajich J.E."/>
            <person name="Bonito G."/>
        </authorList>
    </citation>
    <scope>NUCLEOTIDE SEQUENCE</scope>
    <source>
        <strain evidence="2">MES-2147</strain>
    </source>
</reference>
<evidence type="ECO:0000313" key="2">
    <source>
        <dbReference type="EMBL" id="KAF9946492.1"/>
    </source>
</evidence>
<feature type="region of interest" description="Disordered" evidence="1">
    <location>
        <begin position="239"/>
        <end position="271"/>
    </location>
</feature>
<keyword evidence="3" id="KW-1185">Reference proteome</keyword>
<dbReference type="Proteomes" id="UP000749646">
    <property type="component" value="Unassembled WGS sequence"/>
</dbReference>
<evidence type="ECO:0000256" key="1">
    <source>
        <dbReference type="SAM" id="MobiDB-lite"/>
    </source>
</evidence>
<organism evidence="2 3">
    <name type="scientific">Modicella reniformis</name>
    <dbReference type="NCBI Taxonomy" id="1440133"/>
    <lineage>
        <taxon>Eukaryota</taxon>
        <taxon>Fungi</taxon>
        <taxon>Fungi incertae sedis</taxon>
        <taxon>Mucoromycota</taxon>
        <taxon>Mortierellomycotina</taxon>
        <taxon>Mortierellomycetes</taxon>
        <taxon>Mortierellales</taxon>
        <taxon>Mortierellaceae</taxon>
        <taxon>Modicella</taxon>
    </lineage>
</organism>
<evidence type="ECO:0000313" key="3">
    <source>
        <dbReference type="Proteomes" id="UP000749646"/>
    </source>
</evidence>
<comment type="caution">
    <text evidence="2">The sequence shown here is derived from an EMBL/GenBank/DDBJ whole genome shotgun (WGS) entry which is preliminary data.</text>
</comment>
<feature type="compositionally biased region" description="Basic residues" evidence="1">
    <location>
        <begin position="248"/>
        <end position="258"/>
    </location>
</feature>
<protein>
    <submittedName>
        <fullName evidence="2">Uncharacterized protein</fullName>
    </submittedName>
</protein>
<dbReference type="OrthoDB" id="2384719at2759"/>